<dbReference type="InterPro" id="IPR007828">
    <property type="entry name" value="Inositol_oxygenase"/>
</dbReference>
<accession>A0AAV5JB29</accession>
<feature type="compositionally biased region" description="Basic and acidic residues" evidence="11">
    <location>
        <begin position="230"/>
        <end position="251"/>
    </location>
</feature>
<comment type="catalytic activity">
    <reaction evidence="10">
        <text>myo-inositol + O2 = D-glucuronate + H2O + H(+)</text>
        <dbReference type="Rhea" id="RHEA:23696"/>
        <dbReference type="ChEBI" id="CHEBI:15377"/>
        <dbReference type="ChEBI" id="CHEBI:15378"/>
        <dbReference type="ChEBI" id="CHEBI:15379"/>
        <dbReference type="ChEBI" id="CHEBI:17268"/>
        <dbReference type="ChEBI" id="CHEBI:58720"/>
        <dbReference type="EC" id="1.13.99.1"/>
    </reaction>
</comment>
<comment type="cofactor">
    <cofactor evidence="10">
        <name>Fe cation</name>
        <dbReference type="ChEBI" id="CHEBI:24875"/>
    </cofactor>
    <text evidence="10">Binds 2 iron ions per subunit.</text>
</comment>
<gene>
    <name evidence="12" type="ORF">SLEP1_g23062</name>
</gene>
<evidence type="ECO:0000256" key="7">
    <source>
        <dbReference type="ARBA" id="ARBA00022723"/>
    </source>
</evidence>
<comment type="subcellular location">
    <subcellularLocation>
        <location evidence="1 10">Cytoplasm</location>
    </subcellularLocation>
</comment>
<dbReference type="PANTHER" id="PTHR12588:SF14">
    <property type="entry name" value="INOSITOL OXYGENASE 2"/>
    <property type="match status" value="1"/>
</dbReference>
<reference evidence="12 13" key="1">
    <citation type="journal article" date="2021" name="Commun. Biol.">
        <title>The genome of Shorea leprosula (Dipterocarpaceae) highlights the ecological relevance of drought in aseasonal tropical rainforests.</title>
        <authorList>
            <person name="Ng K.K.S."/>
            <person name="Kobayashi M.J."/>
            <person name="Fawcett J.A."/>
            <person name="Hatakeyama M."/>
            <person name="Paape T."/>
            <person name="Ng C.H."/>
            <person name="Ang C.C."/>
            <person name="Tnah L.H."/>
            <person name="Lee C.T."/>
            <person name="Nishiyama T."/>
            <person name="Sese J."/>
            <person name="O'Brien M.J."/>
            <person name="Copetti D."/>
            <person name="Mohd Noor M.I."/>
            <person name="Ong R.C."/>
            <person name="Putra M."/>
            <person name="Sireger I.Z."/>
            <person name="Indrioko S."/>
            <person name="Kosugi Y."/>
            <person name="Izuno A."/>
            <person name="Isagi Y."/>
            <person name="Lee S.L."/>
            <person name="Shimizu K.K."/>
        </authorList>
    </citation>
    <scope>NUCLEOTIDE SEQUENCE [LARGE SCALE GENOMIC DNA]</scope>
    <source>
        <strain evidence="12">214</strain>
    </source>
</reference>
<evidence type="ECO:0000256" key="3">
    <source>
        <dbReference type="ARBA" id="ARBA00005286"/>
    </source>
</evidence>
<dbReference type="GO" id="GO:0005506">
    <property type="term" value="F:iron ion binding"/>
    <property type="evidence" value="ECO:0007669"/>
    <property type="project" value="InterPro"/>
</dbReference>
<evidence type="ECO:0000256" key="11">
    <source>
        <dbReference type="SAM" id="MobiDB-lite"/>
    </source>
</evidence>
<dbReference type="SUPFAM" id="SSF109604">
    <property type="entry name" value="HD-domain/PDEase-like"/>
    <property type="match status" value="1"/>
</dbReference>
<dbReference type="GO" id="GO:0019310">
    <property type="term" value="P:inositol catabolic process"/>
    <property type="evidence" value="ECO:0007669"/>
    <property type="project" value="UniProtKB-UniRule"/>
</dbReference>
<comment type="similarity">
    <text evidence="3 10">Belongs to the myo-inositol oxygenase family.</text>
</comment>
<protein>
    <recommendedName>
        <fullName evidence="4 10">Inositol oxygenase</fullName>
        <ecNumber evidence="4 10">1.13.99.1</ecNumber>
    </recommendedName>
    <alternativeName>
        <fullName evidence="10">Myo-inositol oxygenase</fullName>
    </alternativeName>
</protein>
<dbReference type="PANTHER" id="PTHR12588">
    <property type="entry name" value="MYOINOSITOL OXYGENASE"/>
    <property type="match status" value="1"/>
</dbReference>
<comment type="caution">
    <text evidence="12">The sequence shown here is derived from an EMBL/GenBank/DDBJ whole genome shotgun (WGS) entry which is preliminary data.</text>
</comment>
<keyword evidence="13" id="KW-1185">Reference proteome</keyword>
<evidence type="ECO:0000256" key="8">
    <source>
        <dbReference type="ARBA" id="ARBA00023002"/>
    </source>
</evidence>
<feature type="region of interest" description="Disordered" evidence="11">
    <location>
        <begin position="215"/>
        <end position="251"/>
    </location>
</feature>
<keyword evidence="8 10" id="KW-0560">Oxidoreductase</keyword>
<evidence type="ECO:0000256" key="1">
    <source>
        <dbReference type="ARBA" id="ARBA00004496"/>
    </source>
</evidence>
<dbReference type="GO" id="GO:0050113">
    <property type="term" value="F:inositol oxygenase activity"/>
    <property type="evidence" value="ECO:0007669"/>
    <property type="project" value="UniProtKB-UniRule"/>
</dbReference>
<evidence type="ECO:0000256" key="9">
    <source>
        <dbReference type="ARBA" id="ARBA00023004"/>
    </source>
</evidence>
<dbReference type="EC" id="1.13.99.1" evidence="4 10"/>
<proteinExistence type="inferred from homology"/>
<evidence type="ECO:0000313" key="13">
    <source>
        <dbReference type="Proteomes" id="UP001054252"/>
    </source>
</evidence>
<dbReference type="GO" id="GO:0005737">
    <property type="term" value="C:cytoplasm"/>
    <property type="evidence" value="ECO:0007669"/>
    <property type="project" value="UniProtKB-SubCell"/>
</dbReference>
<evidence type="ECO:0000256" key="2">
    <source>
        <dbReference type="ARBA" id="ARBA00005167"/>
    </source>
</evidence>
<evidence type="ECO:0000256" key="10">
    <source>
        <dbReference type="RuleBase" id="RU367039"/>
    </source>
</evidence>
<dbReference type="GO" id="GO:0019853">
    <property type="term" value="P:L-ascorbic acid biosynthetic process"/>
    <property type="evidence" value="ECO:0007669"/>
    <property type="project" value="UniProtKB-KW"/>
</dbReference>
<organism evidence="12 13">
    <name type="scientific">Rubroshorea leprosula</name>
    <dbReference type="NCBI Taxonomy" id="152421"/>
    <lineage>
        <taxon>Eukaryota</taxon>
        <taxon>Viridiplantae</taxon>
        <taxon>Streptophyta</taxon>
        <taxon>Embryophyta</taxon>
        <taxon>Tracheophyta</taxon>
        <taxon>Spermatophyta</taxon>
        <taxon>Magnoliopsida</taxon>
        <taxon>eudicotyledons</taxon>
        <taxon>Gunneridae</taxon>
        <taxon>Pentapetalae</taxon>
        <taxon>rosids</taxon>
        <taxon>malvids</taxon>
        <taxon>Malvales</taxon>
        <taxon>Dipterocarpaceae</taxon>
        <taxon>Rubroshorea</taxon>
    </lineage>
</organism>
<keyword evidence="7 10" id="KW-0479">Metal-binding</keyword>
<dbReference type="Proteomes" id="UP001054252">
    <property type="component" value="Unassembled WGS sequence"/>
</dbReference>
<keyword evidence="5 10" id="KW-0963">Cytoplasm</keyword>
<evidence type="ECO:0000313" key="12">
    <source>
        <dbReference type="EMBL" id="GKV11843.1"/>
    </source>
</evidence>
<evidence type="ECO:0000256" key="5">
    <source>
        <dbReference type="ARBA" id="ARBA00022490"/>
    </source>
</evidence>
<dbReference type="Pfam" id="PF05153">
    <property type="entry name" value="MIOX"/>
    <property type="match status" value="1"/>
</dbReference>
<keyword evidence="6" id="KW-0060">Ascorbate biosynthesis</keyword>
<name>A0AAV5JB29_9ROSI</name>
<keyword evidence="9 10" id="KW-0408">Iron</keyword>
<comment type="pathway">
    <text evidence="2 10">Polyol metabolism; myo-inositol degradation into D-glucuronate; D-glucuronate from myo-inositol: step 1/1.</text>
</comment>
<sequence>MREEYSKLNRMEMSIWQCCELLNEVVDDSDPDLDVLGMEPTFNLGVSVFPKETSSGFSGVEAVEDLHSVGCEVVQTFRNGIDDQDDTNLSKFDLNNFRPMSRDLFVGGEKEEQLNSLDDEQRPTRYATQPKEQFQIPTKISQRYPRHNASQRGGLIEFAWMSKLEKRTKVLEMAMGRIFSRLIPNDPLIPLLNRGEQSAKIATRNSLTLSNVVVSTKPKGSGKSNLEPSSSKHNEELMRKNEELEMQLKDI</sequence>
<dbReference type="EMBL" id="BPVZ01000035">
    <property type="protein sequence ID" value="GKV11843.1"/>
    <property type="molecule type" value="Genomic_DNA"/>
</dbReference>
<evidence type="ECO:0000256" key="6">
    <source>
        <dbReference type="ARBA" id="ARBA00022644"/>
    </source>
</evidence>
<dbReference type="AlphaFoldDB" id="A0AAV5JB29"/>
<evidence type="ECO:0000256" key="4">
    <source>
        <dbReference type="ARBA" id="ARBA00011919"/>
    </source>
</evidence>